<feature type="transmembrane region" description="Helical" evidence="7">
    <location>
        <begin position="677"/>
        <end position="698"/>
    </location>
</feature>
<keyword evidence="5 7" id="KW-0472">Membrane</keyword>
<comment type="subcellular location">
    <subcellularLocation>
        <location evidence="1">Membrane</location>
        <topology evidence="1">Multi-pass membrane protein</topology>
    </subcellularLocation>
</comment>
<feature type="transmembrane region" description="Helical" evidence="7">
    <location>
        <begin position="637"/>
        <end position="657"/>
    </location>
</feature>
<dbReference type="OrthoDB" id="8904098at2759"/>
<accession>A0A7H8QNL9</accession>
<dbReference type="SUPFAM" id="SSF51197">
    <property type="entry name" value="Clavaminate synthase-like"/>
    <property type="match status" value="1"/>
</dbReference>
<evidence type="ECO:0000256" key="5">
    <source>
        <dbReference type="ARBA" id="ARBA00023136"/>
    </source>
</evidence>
<feature type="transmembrane region" description="Helical" evidence="7">
    <location>
        <begin position="710"/>
        <end position="730"/>
    </location>
</feature>
<dbReference type="Pfam" id="PF14226">
    <property type="entry name" value="DIOX_N"/>
    <property type="match status" value="1"/>
</dbReference>
<evidence type="ECO:0000256" key="1">
    <source>
        <dbReference type="ARBA" id="ARBA00004141"/>
    </source>
</evidence>
<gene>
    <name evidence="9" type="ORF">TRUGW13939_02561</name>
</gene>
<dbReference type="InterPro" id="IPR027443">
    <property type="entry name" value="IPNS-like_sf"/>
</dbReference>
<proteinExistence type="inferred from homology"/>
<dbReference type="InterPro" id="IPR036259">
    <property type="entry name" value="MFS_trans_sf"/>
</dbReference>
<comment type="similarity">
    <text evidence="2">Belongs to the major facilitator superfamily. Proton-dependent oligopeptide transporter (POT/PTR) (TC 2.A.17) family.</text>
</comment>
<reference evidence="10" key="1">
    <citation type="submission" date="2020-06" db="EMBL/GenBank/DDBJ databases">
        <title>A chromosome-scale genome assembly of Talaromyces rugulosus W13939.</title>
        <authorList>
            <person name="Wang B."/>
            <person name="Guo L."/>
            <person name="Ye K."/>
            <person name="Wang L."/>
        </authorList>
    </citation>
    <scope>NUCLEOTIDE SEQUENCE [LARGE SCALE GENOMIC DNA]</scope>
    <source>
        <strain evidence="10">W13939</strain>
    </source>
</reference>
<keyword evidence="10" id="KW-1185">Reference proteome</keyword>
<feature type="transmembrane region" description="Helical" evidence="7">
    <location>
        <begin position="555"/>
        <end position="576"/>
    </location>
</feature>
<evidence type="ECO:0000256" key="3">
    <source>
        <dbReference type="ARBA" id="ARBA00022692"/>
    </source>
</evidence>
<dbReference type="GeneID" id="55990069"/>
<feature type="transmembrane region" description="Helical" evidence="7">
    <location>
        <begin position="532"/>
        <end position="549"/>
    </location>
</feature>
<protein>
    <recommendedName>
        <fullName evidence="8">Fe2OG dioxygenase domain-containing protein</fullName>
    </recommendedName>
</protein>
<dbReference type="Gene3D" id="1.20.1250.20">
    <property type="entry name" value="MFS general substrate transporter like domains"/>
    <property type="match status" value="1"/>
</dbReference>
<dbReference type="Gene3D" id="2.60.120.330">
    <property type="entry name" value="B-lactam Antibiotic, Isopenicillin N Synthase, Chain"/>
    <property type="match status" value="1"/>
</dbReference>
<feature type="transmembrane region" description="Helical" evidence="7">
    <location>
        <begin position="470"/>
        <end position="489"/>
    </location>
</feature>
<dbReference type="KEGG" id="trg:TRUGW13939_02561"/>
<evidence type="ECO:0000259" key="8">
    <source>
        <dbReference type="PROSITE" id="PS51471"/>
    </source>
</evidence>
<organism evidence="9 10">
    <name type="scientific">Talaromyces rugulosus</name>
    <name type="common">Penicillium rugulosum</name>
    <dbReference type="NCBI Taxonomy" id="121627"/>
    <lineage>
        <taxon>Eukaryota</taxon>
        <taxon>Fungi</taxon>
        <taxon>Dikarya</taxon>
        <taxon>Ascomycota</taxon>
        <taxon>Pezizomycotina</taxon>
        <taxon>Eurotiomycetes</taxon>
        <taxon>Eurotiomycetidae</taxon>
        <taxon>Eurotiales</taxon>
        <taxon>Trichocomaceae</taxon>
        <taxon>Talaromyces</taxon>
        <taxon>Talaromyces sect. Islandici</taxon>
    </lineage>
</organism>
<evidence type="ECO:0000256" key="4">
    <source>
        <dbReference type="ARBA" id="ARBA00022989"/>
    </source>
</evidence>
<feature type="transmembrane region" description="Helical" evidence="7">
    <location>
        <begin position="827"/>
        <end position="848"/>
    </location>
</feature>
<feature type="transmembrane region" description="Helical" evidence="7">
    <location>
        <begin position="798"/>
        <end position="821"/>
    </location>
</feature>
<dbReference type="PROSITE" id="PS51471">
    <property type="entry name" value="FE2OG_OXY"/>
    <property type="match status" value="1"/>
</dbReference>
<dbReference type="Proteomes" id="UP000509510">
    <property type="component" value="Chromosome II"/>
</dbReference>
<feature type="transmembrane region" description="Helical" evidence="7">
    <location>
        <begin position="766"/>
        <end position="786"/>
    </location>
</feature>
<evidence type="ECO:0000313" key="10">
    <source>
        <dbReference type="Proteomes" id="UP000509510"/>
    </source>
</evidence>
<evidence type="ECO:0000313" key="9">
    <source>
        <dbReference type="EMBL" id="QKX55468.1"/>
    </source>
</evidence>
<dbReference type="RefSeq" id="XP_035341647.1">
    <property type="nucleotide sequence ID" value="XM_035485754.1"/>
</dbReference>
<dbReference type="SUPFAM" id="SSF103473">
    <property type="entry name" value="MFS general substrate transporter"/>
    <property type="match status" value="1"/>
</dbReference>
<dbReference type="InterPro" id="IPR044861">
    <property type="entry name" value="IPNS-like_FE2OG_OXY"/>
</dbReference>
<keyword evidence="3 7" id="KW-0812">Transmembrane</keyword>
<dbReference type="Pfam" id="PF03171">
    <property type="entry name" value="2OG-FeII_Oxy"/>
    <property type="match status" value="1"/>
</dbReference>
<feature type="domain" description="Fe2OG dioxygenase" evidence="8">
    <location>
        <begin position="177"/>
        <end position="280"/>
    </location>
</feature>
<evidence type="ECO:0000256" key="7">
    <source>
        <dbReference type="SAM" id="Phobius"/>
    </source>
</evidence>
<evidence type="ECO:0000256" key="2">
    <source>
        <dbReference type="ARBA" id="ARBA00005982"/>
    </source>
</evidence>
<dbReference type="AlphaFoldDB" id="A0A7H8QNL9"/>
<dbReference type="InterPro" id="IPR005123">
    <property type="entry name" value="Oxoglu/Fe-dep_dioxygenase_dom"/>
</dbReference>
<dbReference type="InterPro" id="IPR026992">
    <property type="entry name" value="DIOX_N"/>
</dbReference>
<dbReference type="GO" id="GO:0044283">
    <property type="term" value="P:small molecule biosynthetic process"/>
    <property type="evidence" value="ECO:0007669"/>
    <property type="project" value="UniProtKB-ARBA"/>
</dbReference>
<name>A0A7H8QNL9_TALRU</name>
<dbReference type="GO" id="GO:0006857">
    <property type="term" value="P:oligopeptide transport"/>
    <property type="evidence" value="ECO:0007669"/>
    <property type="project" value="InterPro"/>
</dbReference>
<dbReference type="Pfam" id="PF00854">
    <property type="entry name" value="PTR2"/>
    <property type="match status" value="1"/>
</dbReference>
<keyword evidence="4 7" id="KW-1133">Transmembrane helix</keyword>
<dbReference type="PANTHER" id="PTHR11654">
    <property type="entry name" value="OLIGOPEPTIDE TRANSPORTER-RELATED"/>
    <property type="match status" value="1"/>
</dbReference>
<feature type="transmembrane region" description="Helical" evidence="7">
    <location>
        <begin position="444"/>
        <end position="464"/>
    </location>
</feature>
<dbReference type="InterPro" id="IPR000109">
    <property type="entry name" value="POT_fam"/>
</dbReference>
<dbReference type="GO" id="GO:0016020">
    <property type="term" value="C:membrane"/>
    <property type="evidence" value="ECO:0007669"/>
    <property type="project" value="UniProtKB-SubCell"/>
</dbReference>
<evidence type="ECO:0000256" key="6">
    <source>
        <dbReference type="SAM" id="MobiDB-lite"/>
    </source>
</evidence>
<feature type="region of interest" description="Disordered" evidence="6">
    <location>
        <begin position="863"/>
        <end position="882"/>
    </location>
</feature>
<dbReference type="GO" id="GO:0022857">
    <property type="term" value="F:transmembrane transporter activity"/>
    <property type="evidence" value="ECO:0007669"/>
    <property type="project" value="InterPro"/>
</dbReference>
<sequence>MAAKTEVDYGELPTISLAKLVKGDTATANDLVTACRDVGFFYLDFRDPLTSKILEDVDKLVTITENTFQLPLDEKQYYNTEKLSTLSKTHGYKAAGLASGPFQEKRDGFESYMIANNALFDLDPKMPLAAPETITSQREMLKQFVGDIHEYGLVILSALSQALHIPFQESHRNTVPNTSSLGLLRYLTYGSSEKNVGHIAHTDIGTLAIVFSQTGGLQVLMPGLDEWQYIAPKPGHAIVNVGDSLTALSKGALKSCLHRVVPPPDAWNQTKYSIVYLVRPEHDVNFTAGDGKDWRSLDWHNRKFAILRASHDVQKADATLTGRHGYIGLADTPVLQSDDGSVDFVAPTEWEEKNLRHVCDEIPPSIFLICIGELAERFTYRCITAPMQNYVENARDDPLRPGALGRGQSIATGINYFFTAWCYMAPLIGAIMADSLLGRFRTICLGAAFASCGVLILFVTSFPMSLDKGAGLPGLIVALVLIGLGFGGIKSNVSPLIAEQYSRKPLRTHTLEGGEKVIIDPNLTIQTIYGRYYWVINLGALSVIPASWLELKVSFWAAFLLPLCFWALTAGILALARGKYVVQKPTGSVLVKATQVLWLGLKGGRNLDAAKPSALAQTRPGTVVPWDDEFVQELKRALVACTVFCVFPIFWICYGQTNSNFVSQAASMQTFGIPNDMMGCFGPIFVLTLLPVLEKVVYPTLSRFRINPKPISRITAGFVTMACTIGYTAGIQDYIYKSPPCYDHPLKGSCSDGGRLPNEANVFLQIPAYALTALSELLAFVTGMEYAYTKAPKSMRSIVSSLFLLTCSIGSILGITLSPVSKDPKVLVQYASLSGVMAITAVFFLFFFRKYDKIEAKMNMLDSSDDSSMTETRPQDQTERKT</sequence>
<feature type="transmembrane region" description="Helical" evidence="7">
    <location>
        <begin position="416"/>
        <end position="437"/>
    </location>
</feature>
<dbReference type="EMBL" id="CP055899">
    <property type="protein sequence ID" value="QKX55468.1"/>
    <property type="molecule type" value="Genomic_DNA"/>
</dbReference>
<feature type="compositionally biased region" description="Basic and acidic residues" evidence="6">
    <location>
        <begin position="873"/>
        <end position="882"/>
    </location>
</feature>
<dbReference type="InterPro" id="IPR018456">
    <property type="entry name" value="PTR2_symporter_CS"/>
</dbReference>
<dbReference type="PROSITE" id="PS01022">
    <property type="entry name" value="PTR2_1"/>
    <property type="match status" value="1"/>
</dbReference>